<keyword evidence="2" id="KW-1185">Reference proteome</keyword>
<accession>A0A914ED89</accession>
<evidence type="ECO:0000313" key="2">
    <source>
        <dbReference type="Proteomes" id="UP000887540"/>
    </source>
</evidence>
<dbReference type="Proteomes" id="UP000887540">
    <property type="component" value="Unplaced"/>
</dbReference>
<feature type="transmembrane region" description="Helical" evidence="1">
    <location>
        <begin position="12"/>
        <end position="31"/>
    </location>
</feature>
<name>A0A914ED89_9BILA</name>
<evidence type="ECO:0000313" key="3">
    <source>
        <dbReference type="WBParaSite" id="ACRNAN_scaffold6968.g17524.t1"/>
    </source>
</evidence>
<keyword evidence="1" id="KW-0812">Transmembrane</keyword>
<protein>
    <submittedName>
        <fullName evidence="3">Uncharacterized protein</fullName>
    </submittedName>
</protein>
<keyword evidence="1" id="KW-0472">Membrane</keyword>
<proteinExistence type="predicted"/>
<keyword evidence="1" id="KW-1133">Transmembrane helix</keyword>
<dbReference type="WBParaSite" id="ACRNAN_scaffold6968.g17524.t1">
    <property type="protein sequence ID" value="ACRNAN_scaffold6968.g17524.t1"/>
    <property type="gene ID" value="ACRNAN_scaffold6968.g17524"/>
</dbReference>
<evidence type="ECO:0000256" key="1">
    <source>
        <dbReference type="SAM" id="Phobius"/>
    </source>
</evidence>
<dbReference type="Pfam" id="PF09612">
    <property type="entry name" value="HtrL_YibB"/>
    <property type="match status" value="1"/>
</dbReference>
<reference evidence="3" key="1">
    <citation type="submission" date="2022-11" db="UniProtKB">
        <authorList>
            <consortium name="WormBaseParasite"/>
        </authorList>
    </citation>
    <scope>IDENTIFICATION</scope>
</reference>
<organism evidence="2 3">
    <name type="scientific">Acrobeloides nanus</name>
    <dbReference type="NCBI Taxonomy" id="290746"/>
    <lineage>
        <taxon>Eukaryota</taxon>
        <taxon>Metazoa</taxon>
        <taxon>Ecdysozoa</taxon>
        <taxon>Nematoda</taxon>
        <taxon>Chromadorea</taxon>
        <taxon>Rhabditida</taxon>
        <taxon>Tylenchina</taxon>
        <taxon>Cephalobomorpha</taxon>
        <taxon>Cephaloboidea</taxon>
        <taxon>Cephalobidae</taxon>
        <taxon>Acrobeloides</taxon>
    </lineage>
</organism>
<dbReference type="AlphaFoldDB" id="A0A914ED89"/>
<dbReference type="InterPro" id="IPR011735">
    <property type="entry name" value="WlaTC/HtrL_glycosyltransf"/>
</dbReference>
<sequence>MSPRINSKVGAFVLALFILHLIVILSIIKYFTIAAVNRGLKNETSRIRVLSTGFKNHDFWENFIDSSEEDEDELEERKTELLSTIKVVNSKDEDEYEITGPLLTTTKIHITPIQIWTSYQTSHETTNRVQDLTTTTPATEKLPTLVTALLDIGRGKWRYYARTISIYHNYMFHVLSLKLPLVAFVDEHSYEFVLKTREKLGMLDQTKIWNITLEDLPLYRHINVIRGILENELTGRRWQDNWDNATQTHPEARSPEYDLVVNSKPYFLYNASTENPFDTSNFIWLDAGYGQGKPKNFPDEYIWEPNFPKDKVSLTKITPFYDPITRYTIDKLYRQDWSVVSGGFLAGNKQAVQRYYRYYHWKVVELLFKHQMIDDDQTILVMLINEYPELFNVLHGGWFDAFKLFQ</sequence>